<proteinExistence type="predicted"/>
<dbReference type="Pfam" id="PF13620">
    <property type="entry name" value="CarboxypepD_reg"/>
    <property type="match status" value="1"/>
</dbReference>
<comment type="caution">
    <text evidence="2">The sequence shown here is derived from an EMBL/GenBank/DDBJ whole genome shotgun (WGS) entry which is preliminary data.</text>
</comment>
<dbReference type="SUPFAM" id="SSF56935">
    <property type="entry name" value="Porins"/>
    <property type="match status" value="1"/>
</dbReference>
<name>A0A4Y8SGJ7_9SPHI</name>
<dbReference type="SUPFAM" id="SSF49464">
    <property type="entry name" value="Carboxypeptidase regulatory domain-like"/>
    <property type="match status" value="1"/>
</dbReference>
<feature type="signal peptide" evidence="1">
    <location>
        <begin position="1"/>
        <end position="23"/>
    </location>
</feature>
<keyword evidence="1" id="KW-0732">Signal</keyword>
<gene>
    <name evidence="2" type="ORF">E2R66_10425</name>
</gene>
<dbReference type="OrthoDB" id="603275at2"/>
<accession>A0A4Y8SGJ7</accession>
<reference evidence="2 3" key="1">
    <citation type="journal article" date="2017" name="Int. J. Syst. Evol. Microbiol.">
        <title>Mucilaginibacterpsychrotolerans sp. nov., isolated from peatlands.</title>
        <authorList>
            <person name="Deng Y."/>
            <person name="Shen L."/>
            <person name="Xu B."/>
            <person name="Liu Y."/>
            <person name="Gu Z."/>
            <person name="Liu H."/>
            <person name="Zhou Y."/>
        </authorList>
    </citation>
    <scope>NUCLEOTIDE SEQUENCE [LARGE SCALE GENOMIC DNA]</scope>
    <source>
        <strain evidence="2 3">NH7-4</strain>
    </source>
</reference>
<dbReference type="AlphaFoldDB" id="A0A4Y8SGJ7"/>
<feature type="chain" id="PRO_5021436478" evidence="1">
    <location>
        <begin position="24"/>
        <end position="889"/>
    </location>
</feature>
<evidence type="ECO:0000313" key="2">
    <source>
        <dbReference type="EMBL" id="TFF37992.1"/>
    </source>
</evidence>
<dbReference type="Proteomes" id="UP000297540">
    <property type="component" value="Unassembled WGS sequence"/>
</dbReference>
<dbReference type="InterPro" id="IPR008969">
    <property type="entry name" value="CarboxyPept-like_regulatory"/>
</dbReference>
<sequence length="889" mass="99659">MIKLCKFALVCMLCTLCAAACLAQSIKGTVTDSLGKGISFATVNLKSGNLILAYATTNDKGAYALAVPADADKSNLQLAVSCVGFKKATVKVEGLASPYNFKLSWASNQLKTVTIKDNSPRLRAHGDTLDYKVSDFASPQDRVIGDVIKKLPGVTVAKDGTISYNGKAISNFYIGGDNLTDDKYNIATGSIPQGVVDKVQVLDNHQPIKMLKDKVVSEDVAMNITIKKDAKLQLVGQETLGAGLPDKYYADINAMMFKDKYKAINYIKVNNTNFDVAGDLVAHNNSSYLSRLDNDKPATVLSLGTAGDPDLPRNRYLFNQAGIINLNNLVNLKKDVQLKANLSYLHDTQKQTYTKFSEFYLPTDTIRYAEVQKNKYRPDYMHSQLSLNINKDKFYLYDNFVADYSKSTGYSALVTNGTPVNQVFKDNLMDISNEFNYMKTFKKNDIIELYSYLNRSTEPELRVIDPGLNPDIFNNGQAYKQLTQTADIPTWFTNNYAGYKIPGNNVTQTYRAGFSLQSQTLKSDLSLTQLNNSSNLVADSALNNLDWQRRKIYAEAGYDIPGSVLKINISLPVNYLNIHYNDGYYGLNKNLDRLYFNPRLYVKYQSGVENYFSAGYNFRNDIGSIQDVYNGYILKNYRSLYTNNADLTERKTQSANLGFNFRRAIQLFFFSINAGYMHQNANNIASSVLTNNIQQRIVLPYDNNIDSWSLAGNISKYAFSLRTTFSAGLAVQTTKLNQILNNIILPYNTVSKTLNFGADTKVSSKVNFSYKAGFDQTTSKSSAVASTSKFDRLIQQASVNYNPTDNLFFAISGDHYYTHQQQANDLKYMFADASLRYKFKKTKMDVELSAQNLFNTKTYSALYLSANSFTQSTYNIPGRFLLMKVTFNI</sequence>
<evidence type="ECO:0000313" key="3">
    <source>
        <dbReference type="Proteomes" id="UP000297540"/>
    </source>
</evidence>
<protein>
    <submittedName>
        <fullName evidence="2">TonB-dependent receptor</fullName>
    </submittedName>
</protein>
<dbReference type="EMBL" id="SOZE01000008">
    <property type="protein sequence ID" value="TFF37992.1"/>
    <property type="molecule type" value="Genomic_DNA"/>
</dbReference>
<organism evidence="2 3">
    <name type="scientific">Mucilaginibacter psychrotolerans</name>
    <dbReference type="NCBI Taxonomy" id="1524096"/>
    <lineage>
        <taxon>Bacteria</taxon>
        <taxon>Pseudomonadati</taxon>
        <taxon>Bacteroidota</taxon>
        <taxon>Sphingobacteriia</taxon>
        <taxon>Sphingobacteriales</taxon>
        <taxon>Sphingobacteriaceae</taxon>
        <taxon>Mucilaginibacter</taxon>
    </lineage>
</organism>
<keyword evidence="3" id="KW-1185">Reference proteome</keyword>
<evidence type="ECO:0000256" key="1">
    <source>
        <dbReference type="SAM" id="SignalP"/>
    </source>
</evidence>
<dbReference type="RefSeq" id="WP_133229121.1">
    <property type="nucleotide sequence ID" value="NZ_SOZE01000008.1"/>
</dbReference>
<dbReference type="Gene3D" id="2.60.40.1120">
    <property type="entry name" value="Carboxypeptidase-like, regulatory domain"/>
    <property type="match status" value="1"/>
</dbReference>
<keyword evidence="2" id="KW-0675">Receptor</keyword>